<organism evidence="3 4">
    <name type="scientific">Pseudodesulfovibrio cashew</name>
    <dbReference type="NCBI Taxonomy" id="2678688"/>
    <lineage>
        <taxon>Bacteria</taxon>
        <taxon>Pseudomonadati</taxon>
        <taxon>Thermodesulfobacteriota</taxon>
        <taxon>Desulfovibrionia</taxon>
        <taxon>Desulfovibrionales</taxon>
        <taxon>Desulfovibrionaceae</taxon>
    </lineage>
</organism>
<dbReference type="Pfam" id="PF00072">
    <property type="entry name" value="Response_reg"/>
    <property type="match status" value="1"/>
</dbReference>
<sequence>MQAKILLVDDEPNVLSGLRRQLRDKYEISMATDPVEALESLDKKHPFAVVISDYRMPKLNGVEFLQKVREHSPDTTRLMLTGYADLESAISAVNDGNVFRFLTKPCDRETLRKNVEEAVSQFELLTLKKDLLEKTLKGSVELLSEITSMVNPKAGEQINRVRRYVRYLAGKMGVTDLWRYDIATMLSQLGTLILPPGTMDAVFAGEELTPEQEQIFEMHPFIAQNLLSKLPRMSSIGDMIAYQLKGFDGSGTPRDAVKEDQIPLGGRVLRLALDYDLALQTRENPQQAFLSLEHNAEFYDPELLYYLEGMLGVEARYEIRTLPLSELTPGMVLHEEVVSDQGALLLRKSIELDKNKIDRIHLFAGKVGIKPELTVLVPEKGEE</sequence>
<feature type="modified residue" description="4-aspartylphosphate" evidence="1">
    <location>
        <position position="53"/>
    </location>
</feature>
<feature type="domain" description="Response regulatory" evidence="2">
    <location>
        <begin position="4"/>
        <end position="119"/>
    </location>
</feature>
<dbReference type="AlphaFoldDB" id="A0A6I6J9G8"/>
<dbReference type="Gene3D" id="3.40.50.2300">
    <property type="match status" value="1"/>
</dbReference>
<protein>
    <submittedName>
        <fullName evidence="3">Response regulator</fullName>
    </submittedName>
</protein>
<dbReference type="EMBL" id="CP046400">
    <property type="protein sequence ID" value="QGY38661.1"/>
    <property type="molecule type" value="Genomic_DNA"/>
</dbReference>
<dbReference type="KEGG" id="psel:GM415_00400"/>
<dbReference type="RefSeq" id="WP_158945681.1">
    <property type="nucleotide sequence ID" value="NZ_CP046400.1"/>
</dbReference>
<dbReference type="CDD" id="cd17569">
    <property type="entry name" value="REC_HupR-like"/>
    <property type="match status" value="1"/>
</dbReference>
<keyword evidence="1" id="KW-0597">Phosphoprotein</keyword>
<accession>A0A6I6J9G8</accession>
<dbReference type="PANTHER" id="PTHR45228">
    <property type="entry name" value="CYCLIC DI-GMP PHOSPHODIESTERASE TM_0186-RELATED"/>
    <property type="match status" value="1"/>
</dbReference>
<evidence type="ECO:0000256" key="1">
    <source>
        <dbReference type="PROSITE-ProRule" id="PRU00169"/>
    </source>
</evidence>
<dbReference type="PROSITE" id="PS50110">
    <property type="entry name" value="RESPONSE_REGULATORY"/>
    <property type="match status" value="1"/>
</dbReference>
<keyword evidence="4" id="KW-1185">Reference proteome</keyword>
<dbReference type="Pfam" id="PF13487">
    <property type="entry name" value="HD_5"/>
    <property type="match status" value="1"/>
</dbReference>
<gene>
    <name evidence="3" type="ORF">GM415_00400</name>
</gene>
<dbReference type="SUPFAM" id="SSF52172">
    <property type="entry name" value="CheY-like"/>
    <property type="match status" value="1"/>
</dbReference>
<proteinExistence type="predicted"/>
<name>A0A6I6J9G8_9BACT</name>
<evidence type="ECO:0000259" key="2">
    <source>
        <dbReference type="PROSITE" id="PS50110"/>
    </source>
</evidence>
<dbReference type="SMART" id="SM00448">
    <property type="entry name" value="REC"/>
    <property type="match status" value="1"/>
</dbReference>
<evidence type="ECO:0000313" key="4">
    <source>
        <dbReference type="Proteomes" id="UP000428328"/>
    </source>
</evidence>
<dbReference type="GO" id="GO:0000160">
    <property type="term" value="P:phosphorelay signal transduction system"/>
    <property type="evidence" value="ECO:0007669"/>
    <property type="project" value="InterPro"/>
</dbReference>
<evidence type="ECO:0000313" key="3">
    <source>
        <dbReference type="EMBL" id="QGY38661.1"/>
    </source>
</evidence>
<dbReference type="InterPro" id="IPR001789">
    <property type="entry name" value="Sig_transdc_resp-reg_receiver"/>
</dbReference>
<reference evidence="3 4" key="1">
    <citation type="submission" date="2019-11" db="EMBL/GenBank/DDBJ databases">
        <authorList>
            <person name="Zheng R.K."/>
            <person name="Sun C.M."/>
        </authorList>
    </citation>
    <scope>NUCLEOTIDE SEQUENCE [LARGE SCALE GENOMIC DNA]</scope>
    <source>
        <strain evidence="3 4">SRB007</strain>
    </source>
</reference>
<dbReference type="PANTHER" id="PTHR45228:SF8">
    <property type="entry name" value="TWO-COMPONENT RESPONSE REGULATOR-RELATED"/>
    <property type="match status" value="1"/>
</dbReference>
<dbReference type="InterPro" id="IPR052020">
    <property type="entry name" value="Cyclic_di-GMP/3'3'-cGAMP_PDE"/>
</dbReference>
<dbReference type="Proteomes" id="UP000428328">
    <property type="component" value="Chromosome"/>
</dbReference>
<dbReference type="InterPro" id="IPR011006">
    <property type="entry name" value="CheY-like_superfamily"/>
</dbReference>
<dbReference type="Gene3D" id="1.10.3210.10">
    <property type="entry name" value="Hypothetical protein af1432"/>
    <property type="match status" value="1"/>
</dbReference>